<protein>
    <recommendedName>
        <fullName evidence="1">DUF11 domain-containing protein</fullName>
    </recommendedName>
</protein>
<dbReference type="Pfam" id="PF01345">
    <property type="entry name" value="DUF11"/>
    <property type="match status" value="1"/>
</dbReference>
<gene>
    <name evidence="2" type="ORF">SM757_35430</name>
</gene>
<organism evidence="2 3">
    <name type="scientific">Azohydromonas lata</name>
    <dbReference type="NCBI Taxonomy" id="45677"/>
    <lineage>
        <taxon>Bacteria</taxon>
        <taxon>Pseudomonadati</taxon>
        <taxon>Pseudomonadota</taxon>
        <taxon>Betaproteobacteria</taxon>
        <taxon>Burkholderiales</taxon>
        <taxon>Sphaerotilaceae</taxon>
        <taxon>Azohydromonas</taxon>
    </lineage>
</organism>
<evidence type="ECO:0000313" key="2">
    <source>
        <dbReference type="EMBL" id="MDZ5461876.1"/>
    </source>
</evidence>
<name>A0ABU5ISI6_9BURK</name>
<accession>A0ABU5ISI6</accession>
<dbReference type="InterPro" id="IPR001434">
    <property type="entry name" value="OmcB-like_DUF11"/>
</dbReference>
<feature type="non-terminal residue" evidence="2">
    <location>
        <position position="74"/>
    </location>
</feature>
<dbReference type="EMBL" id="JAXOJX010000288">
    <property type="protein sequence ID" value="MDZ5461876.1"/>
    <property type="molecule type" value="Genomic_DNA"/>
</dbReference>
<feature type="domain" description="DUF11" evidence="1">
    <location>
        <begin position="28"/>
        <end position="68"/>
    </location>
</feature>
<proteinExistence type="predicted"/>
<keyword evidence="3" id="KW-1185">Reference proteome</keyword>
<sequence>SGSVSAVDKADVQVASKTAVATGTATAQAAAVSGQPFDWLVAVRNNGPQAAQTVQFADTLPAGMELAGTPVFTV</sequence>
<evidence type="ECO:0000259" key="1">
    <source>
        <dbReference type="Pfam" id="PF01345"/>
    </source>
</evidence>
<evidence type="ECO:0000313" key="3">
    <source>
        <dbReference type="Proteomes" id="UP001293718"/>
    </source>
</evidence>
<dbReference type="NCBIfam" id="TIGR01451">
    <property type="entry name" value="B_ant_repeat"/>
    <property type="match status" value="1"/>
</dbReference>
<dbReference type="InterPro" id="IPR047589">
    <property type="entry name" value="DUF11_rpt"/>
</dbReference>
<dbReference type="Proteomes" id="UP001293718">
    <property type="component" value="Unassembled WGS sequence"/>
</dbReference>
<comment type="caution">
    <text evidence="2">The sequence shown here is derived from an EMBL/GenBank/DDBJ whole genome shotgun (WGS) entry which is preliminary data.</text>
</comment>
<dbReference type="RefSeq" id="WP_322468931.1">
    <property type="nucleotide sequence ID" value="NZ_JAXOJX010000288.1"/>
</dbReference>
<feature type="non-terminal residue" evidence="2">
    <location>
        <position position="1"/>
    </location>
</feature>
<reference evidence="2 3" key="1">
    <citation type="submission" date="2023-11" db="EMBL/GenBank/DDBJ databases">
        <title>Draft genome of Azohydromonas lata strain H1 (DSM1123), a polyhydroxyalkanoate producer.</title>
        <authorList>
            <person name="Traversa D."/>
            <person name="D'Addabbo P."/>
            <person name="Pazzani C."/>
            <person name="Manzari C."/>
            <person name="Chiara M."/>
            <person name="Scrascia M."/>
        </authorList>
    </citation>
    <scope>NUCLEOTIDE SEQUENCE [LARGE SCALE GENOMIC DNA]</scope>
    <source>
        <strain evidence="2 3">H1</strain>
    </source>
</reference>